<evidence type="ECO:0000256" key="4">
    <source>
        <dbReference type="ARBA" id="ARBA00022723"/>
    </source>
</evidence>
<dbReference type="NCBIfam" id="TIGR00432">
    <property type="entry name" value="arcsn_tRNA_tgt"/>
    <property type="match status" value="1"/>
</dbReference>
<evidence type="ECO:0000256" key="2">
    <source>
        <dbReference type="ARBA" id="ARBA00022679"/>
    </source>
</evidence>
<dbReference type="HAMAP" id="MF_01634">
    <property type="entry name" value="TgtA_arch"/>
    <property type="match status" value="1"/>
</dbReference>
<evidence type="ECO:0000313" key="9">
    <source>
        <dbReference type="EMBL" id="HGQ65283.1"/>
    </source>
</evidence>
<evidence type="ECO:0000259" key="7">
    <source>
        <dbReference type="Pfam" id="PF01702"/>
    </source>
</evidence>
<keyword evidence="5 6" id="KW-0862">Zinc</keyword>
<sequence length="530" mass="60690">MCFEVKDIDLLGRIGRLKTNHGIMETPYIFPVVDPTLKRQLVKLEEIKNIGFNGIITNAYLLKKSINKVVDIHDHLGFDGIIMTDSGAYQILRYGSIEVSSREIVQYQCDIGSDIAVILDIPTPYNVSYEEALKSAEITLQRAVEVADVISTCKDTLWTLPIQGGIFINVLKEYAKKSANVSGYGYSIYALGSPTTLLENYMFDKVIEMIIAVKSSIDSSRPLHLFGAGHPLIMPFAIALGVDLMDSASYALYARDKRYMTRRGTYKINELRYLPCSCPVCSKYTVEEMMEMSNEEVTRLLSLHNLYVLYTELKEVKECIHEGRFWEYLEEKARAHPAAKRAFDIIKRHLEYIYPRSPYMKPRGRGILILSDDSIYNPKVMVPRRKILSEIIPEKTCVIFVPLTKFHNVNYGRYSPKIFNGVSKVLGKEIQSCDIYLYHPIIGIVPSNLLPAYPFSQFESYTAYSHSSIKTLVYTFIEYLVKIAKNNKVFKGTVIIHNRIEWQYVFGNLLEAYVNFLRSKNINIEIIKII</sequence>
<comment type="pathway">
    <text evidence="6">tRNA modification; archaeosine-tRNA biosynthesis.</text>
</comment>
<dbReference type="EMBL" id="DTBD01000084">
    <property type="protein sequence ID" value="HGQ65283.1"/>
    <property type="molecule type" value="Genomic_DNA"/>
</dbReference>
<comment type="similarity">
    <text evidence="6">Belongs to the archaeosine tRNA-ribosyltransferase family.</text>
</comment>
<organism evidence="9">
    <name type="scientific">Ignisphaera aggregans</name>
    <dbReference type="NCBI Taxonomy" id="334771"/>
    <lineage>
        <taxon>Archaea</taxon>
        <taxon>Thermoproteota</taxon>
        <taxon>Thermoprotei</taxon>
        <taxon>Desulfurococcales</taxon>
        <taxon>Desulfurococcaceae</taxon>
        <taxon>Ignisphaera</taxon>
    </lineage>
</organism>
<dbReference type="Gene3D" id="3.20.20.105">
    <property type="entry name" value="Queuine tRNA-ribosyltransferase-like"/>
    <property type="match status" value="1"/>
</dbReference>
<dbReference type="EMBL" id="DTCK01000041">
    <property type="protein sequence ID" value="HGQ36548.1"/>
    <property type="molecule type" value="Genomic_DNA"/>
</dbReference>
<evidence type="ECO:0000256" key="5">
    <source>
        <dbReference type="ARBA" id="ARBA00022833"/>
    </source>
</evidence>
<dbReference type="PANTHER" id="PTHR46499:SF1">
    <property type="entry name" value="QUEUINE TRNA-RIBOSYLTRANSFERASE"/>
    <property type="match status" value="1"/>
</dbReference>
<comment type="cofactor">
    <cofactor evidence="6">
        <name>Zn(2+)</name>
        <dbReference type="ChEBI" id="CHEBI:29105"/>
    </cofactor>
    <text evidence="6">Binds 1 zinc ion per subunit.</text>
</comment>
<dbReference type="InterPro" id="IPR002616">
    <property type="entry name" value="tRNA_ribo_trans-like"/>
</dbReference>
<keyword evidence="1 6" id="KW-0328">Glycosyltransferase</keyword>
<keyword evidence="2 6" id="KW-0808">Transferase</keyword>
<dbReference type="AlphaFoldDB" id="A0A7C4NKY5"/>
<protein>
    <recommendedName>
        <fullName evidence="6">tRNA-guanine(15) transglycosylase</fullName>
        <ecNumber evidence="6">2.4.2.48</ecNumber>
    </recommendedName>
    <alternativeName>
        <fullName evidence="6">7-cyano-7-deazaguanine tRNA-ribosyltransferase</fullName>
    </alternativeName>
    <alternativeName>
        <fullName evidence="6">Archaeal tRNA-guanine transglycosylase</fullName>
    </alternativeName>
</protein>
<name>A0A7C4NKY5_9CREN</name>
<comment type="caution">
    <text evidence="6">Lacks conserved residue(s) required for the propagation of feature annotation.</text>
</comment>
<feature type="domain" description="tRNA-guanine(15) transglycosylase-like" evidence="7">
    <location>
        <begin position="12"/>
        <end position="337"/>
    </location>
</feature>
<dbReference type="GO" id="GO:0016763">
    <property type="term" value="F:pentosyltransferase activity"/>
    <property type="evidence" value="ECO:0007669"/>
    <property type="project" value="UniProtKB-UniRule"/>
</dbReference>
<reference evidence="9" key="1">
    <citation type="journal article" date="2020" name="mSystems">
        <title>Genome- and Community-Level Interaction Insights into Carbon Utilization and Element Cycling Functions of Hydrothermarchaeota in Hydrothermal Sediment.</title>
        <authorList>
            <person name="Zhou Z."/>
            <person name="Liu Y."/>
            <person name="Xu W."/>
            <person name="Pan J."/>
            <person name="Luo Z.H."/>
            <person name="Li M."/>
        </authorList>
    </citation>
    <scope>NUCLEOTIDE SEQUENCE [LARGE SCALE GENOMIC DNA]</scope>
    <source>
        <strain evidence="9">SpSt-637</strain>
        <strain evidence="8">SpSt-667</strain>
    </source>
</reference>
<accession>A0A7C4NKY5</accession>
<dbReference type="GO" id="GO:0005737">
    <property type="term" value="C:cytoplasm"/>
    <property type="evidence" value="ECO:0007669"/>
    <property type="project" value="TreeGrafter"/>
</dbReference>
<feature type="binding site" evidence="6">
    <location>
        <position position="276"/>
    </location>
    <ligand>
        <name>Zn(2+)</name>
        <dbReference type="ChEBI" id="CHEBI:29105"/>
    </ligand>
</feature>
<dbReference type="EC" id="2.4.2.48" evidence="6"/>
<dbReference type="Pfam" id="PF01702">
    <property type="entry name" value="TGT"/>
    <property type="match status" value="1"/>
</dbReference>
<comment type="caution">
    <text evidence="9">The sequence shown here is derived from an EMBL/GenBank/DDBJ whole genome shotgun (WGS) entry which is preliminary data.</text>
</comment>
<comment type="function">
    <text evidence="6">Exchanges the guanine residue with 7-cyano-7-deazaguanine (preQ0) at position 15 in the dihydrouridine loop (D-loop) of archaeal tRNAs.</text>
</comment>
<proteinExistence type="inferred from homology"/>
<dbReference type="GO" id="GO:0002099">
    <property type="term" value="P:tRNA wobble guanine modification"/>
    <property type="evidence" value="ECO:0007669"/>
    <property type="project" value="TreeGrafter"/>
</dbReference>
<dbReference type="PANTHER" id="PTHR46499">
    <property type="entry name" value="QUEUINE TRNA-RIBOSYLTRANSFERASE"/>
    <property type="match status" value="1"/>
</dbReference>
<evidence type="ECO:0000256" key="3">
    <source>
        <dbReference type="ARBA" id="ARBA00022694"/>
    </source>
</evidence>
<evidence type="ECO:0000313" key="8">
    <source>
        <dbReference type="EMBL" id="HGQ36548.1"/>
    </source>
</evidence>
<dbReference type="SUPFAM" id="SSF51713">
    <property type="entry name" value="tRNA-guanine transglycosylase"/>
    <property type="match status" value="1"/>
</dbReference>
<feature type="active site" description="Nucleophile" evidence="6">
    <location>
        <position position="85"/>
    </location>
</feature>
<gene>
    <name evidence="6 9" type="primary">tgtA</name>
    <name evidence="9" type="ORF">ENU08_08590</name>
    <name evidence="8" type="ORF">ENU41_07765</name>
</gene>
<evidence type="ECO:0000256" key="1">
    <source>
        <dbReference type="ARBA" id="ARBA00022676"/>
    </source>
</evidence>
<keyword evidence="4 6" id="KW-0479">Metal-binding</keyword>
<feature type="binding site" evidence="6">
    <location>
        <position position="281"/>
    </location>
    <ligand>
        <name>Zn(2+)</name>
        <dbReference type="ChEBI" id="CHEBI:29105"/>
    </ligand>
</feature>
<dbReference type="InterPro" id="IPR004804">
    <property type="entry name" value="TgtA"/>
</dbReference>
<dbReference type="NCBIfam" id="TIGR00449">
    <property type="entry name" value="tgt_general"/>
    <property type="match status" value="1"/>
</dbReference>
<dbReference type="GO" id="GO:0008270">
    <property type="term" value="F:zinc ion binding"/>
    <property type="evidence" value="ECO:0007669"/>
    <property type="project" value="UniProtKB-UniRule"/>
</dbReference>
<evidence type="ECO:0000256" key="6">
    <source>
        <dbReference type="HAMAP-Rule" id="MF_01634"/>
    </source>
</evidence>
<dbReference type="InterPro" id="IPR050076">
    <property type="entry name" value="ArchSynthase1/Queuine_TRR"/>
</dbReference>
<keyword evidence="3 6" id="KW-0819">tRNA processing</keyword>
<dbReference type="UniPathway" id="UPA00393"/>
<feature type="binding site" evidence="6">
    <location>
        <position position="278"/>
    </location>
    <ligand>
        <name>Zn(2+)</name>
        <dbReference type="ChEBI" id="CHEBI:29105"/>
    </ligand>
</feature>
<comment type="catalytic activity">
    <reaction evidence="6">
        <text>guanosine(15) in tRNA + 7-cyano-7-carbaguanine = 7-cyano-7-carbaguanosine(15) in tRNA + guanine</text>
        <dbReference type="Rhea" id="RHEA:43164"/>
        <dbReference type="Rhea" id="RHEA-COMP:10371"/>
        <dbReference type="Rhea" id="RHEA-COMP:10372"/>
        <dbReference type="ChEBI" id="CHEBI:16235"/>
        <dbReference type="ChEBI" id="CHEBI:45075"/>
        <dbReference type="ChEBI" id="CHEBI:74269"/>
        <dbReference type="ChEBI" id="CHEBI:82850"/>
        <dbReference type="EC" id="2.4.2.48"/>
    </reaction>
</comment>
<dbReference type="InterPro" id="IPR036511">
    <property type="entry name" value="TGT-like_sf"/>
</dbReference>
<feature type="binding site" evidence="6">
    <location>
        <position position="120"/>
    </location>
    <ligand>
        <name>substrate</name>
    </ligand>
</feature>